<organism evidence="1">
    <name type="scientific">Arundo donax</name>
    <name type="common">Giant reed</name>
    <name type="synonym">Donax arundinaceus</name>
    <dbReference type="NCBI Taxonomy" id="35708"/>
    <lineage>
        <taxon>Eukaryota</taxon>
        <taxon>Viridiplantae</taxon>
        <taxon>Streptophyta</taxon>
        <taxon>Embryophyta</taxon>
        <taxon>Tracheophyta</taxon>
        <taxon>Spermatophyta</taxon>
        <taxon>Magnoliopsida</taxon>
        <taxon>Liliopsida</taxon>
        <taxon>Poales</taxon>
        <taxon>Poaceae</taxon>
        <taxon>PACMAD clade</taxon>
        <taxon>Arundinoideae</taxon>
        <taxon>Arundineae</taxon>
        <taxon>Arundo</taxon>
    </lineage>
</organism>
<accession>A0A0A9BEA8</accession>
<name>A0A0A9BEA8_ARUDO</name>
<proteinExistence type="predicted"/>
<dbReference type="EMBL" id="GBRH01240298">
    <property type="protein sequence ID" value="JAD57597.1"/>
    <property type="molecule type" value="Transcribed_RNA"/>
</dbReference>
<protein>
    <submittedName>
        <fullName evidence="1">Uncharacterized protein</fullName>
    </submittedName>
</protein>
<dbReference type="AlphaFoldDB" id="A0A0A9BEA8"/>
<reference evidence="1" key="2">
    <citation type="journal article" date="2015" name="Data Brief">
        <title>Shoot transcriptome of the giant reed, Arundo donax.</title>
        <authorList>
            <person name="Barrero R.A."/>
            <person name="Guerrero F.D."/>
            <person name="Moolhuijzen P."/>
            <person name="Goolsby J.A."/>
            <person name="Tidwell J."/>
            <person name="Bellgard S.E."/>
            <person name="Bellgard M.I."/>
        </authorList>
    </citation>
    <scope>NUCLEOTIDE SEQUENCE</scope>
    <source>
        <tissue evidence="1">Shoot tissue taken approximately 20 cm above the soil surface</tissue>
    </source>
</reference>
<evidence type="ECO:0000313" key="1">
    <source>
        <dbReference type="EMBL" id="JAD57597.1"/>
    </source>
</evidence>
<sequence length="24" mass="2665">MFPVLVEGLILIGTEEPDEAVYMV</sequence>
<reference evidence="1" key="1">
    <citation type="submission" date="2014-09" db="EMBL/GenBank/DDBJ databases">
        <authorList>
            <person name="Magalhaes I.L.F."/>
            <person name="Oliveira U."/>
            <person name="Santos F.R."/>
            <person name="Vidigal T.H.D.A."/>
            <person name="Brescovit A.D."/>
            <person name="Santos A.J."/>
        </authorList>
    </citation>
    <scope>NUCLEOTIDE SEQUENCE</scope>
    <source>
        <tissue evidence="1">Shoot tissue taken approximately 20 cm above the soil surface</tissue>
    </source>
</reference>